<dbReference type="AlphaFoldDB" id="A0A423VSU7"/>
<dbReference type="EMBL" id="LKEA01000042">
    <property type="protein sequence ID" value="ROV94066.1"/>
    <property type="molecule type" value="Genomic_DNA"/>
</dbReference>
<feature type="transmembrane region" description="Helical" evidence="1">
    <location>
        <begin position="15"/>
        <end position="33"/>
    </location>
</feature>
<evidence type="ECO:0000313" key="3">
    <source>
        <dbReference type="Proteomes" id="UP000283895"/>
    </source>
</evidence>
<name>A0A423VSU7_9PEZI</name>
<evidence type="ECO:0000313" key="2">
    <source>
        <dbReference type="EMBL" id="ROV94066.1"/>
    </source>
</evidence>
<dbReference type="Proteomes" id="UP000283895">
    <property type="component" value="Unassembled WGS sequence"/>
</dbReference>
<keyword evidence="1" id="KW-0812">Transmembrane</keyword>
<gene>
    <name evidence="2" type="ORF">VMCG_08292</name>
</gene>
<protein>
    <submittedName>
        <fullName evidence="2">Uncharacterized protein</fullName>
    </submittedName>
</protein>
<comment type="caution">
    <text evidence="2">The sequence shown here is derived from an EMBL/GenBank/DDBJ whole genome shotgun (WGS) entry which is preliminary data.</text>
</comment>
<evidence type="ECO:0000256" key="1">
    <source>
        <dbReference type="SAM" id="Phobius"/>
    </source>
</evidence>
<sequence>MATAARGTTVFMPSWYGLSYIFADVLTGSLYISGRKRRDEARLNPETTEVDVMSTS</sequence>
<accession>A0A423VSU7</accession>
<reference evidence="2 3" key="1">
    <citation type="submission" date="2015-09" db="EMBL/GenBank/DDBJ databases">
        <title>Host preference determinants of Valsa canker pathogens revealed by comparative genomics.</title>
        <authorList>
            <person name="Yin Z."/>
            <person name="Huang L."/>
        </authorList>
    </citation>
    <scope>NUCLEOTIDE SEQUENCE [LARGE SCALE GENOMIC DNA]</scope>
    <source>
        <strain evidence="2 3">03-1</strain>
    </source>
</reference>
<proteinExistence type="predicted"/>
<keyword evidence="1" id="KW-1133">Transmembrane helix</keyword>
<keyword evidence="3" id="KW-1185">Reference proteome</keyword>
<keyword evidence="1" id="KW-0472">Membrane</keyword>
<organism evidence="2 3">
    <name type="scientific">Cytospora schulzeri</name>
    <dbReference type="NCBI Taxonomy" id="448051"/>
    <lineage>
        <taxon>Eukaryota</taxon>
        <taxon>Fungi</taxon>
        <taxon>Dikarya</taxon>
        <taxon>Ascomycota</taxon>
        <taxon>Pezizomycotina</taxon>
        <taxon>Sordariomycetes</taxon>
        <taxon>Sordariomycetidae</taxon>
        <taxon>Diaporthales</taxon>
        <taxon>Cytosporaceae</taxon>
        <taxon>Cytospora</taxon>
    </lineage>
</organism>